<dbReference type="Proteomes" id="UP000789707">
    <property type="component" value="Unassembled WGS sequence"/>
</dbReference>
<gene>
    <name evidence="1" type="ORF">WFA24289_00588</name>
</gene>
<reference evidence="1 2" key="1">
    <citation type="submission" date="2021-11" db="EMBL/GenBank/DDBJ databases">
        <authorList>
            <person name="Depoorter E."/>
        </authorList>
    </citation>
    <scope>NUCLEOTIDE SEQUENCE [LARGE SCALE GENOMIC DNA]</scope>
    <source>
        <strain evidence="1 2">LMG 24289</strain>
    </source>
</reference>
<protein>
    <recommendedName>
        <fullName evidence="3">DUF3114 domain-containing protein</fullName>
    </recommendedName>
</protein>
<organism evidence="1 2">
    <name type="scientific">Periweissella fabaria</name>
    <dbReference type="NCBI Taxonomy" id="546157"/>
    <lineage>
        <taxon>Bacteria</taxon>
        <taxon>Bacillati</taxon>
        <taxon>Bacillota</taxon>
        <taxon>Bacilli</taxon>
        <taxon>Lactobacillales</taxon>
        <taxon>Lactobacillaceae</taxon>
        <taxon>Periweissella</taxon>
    </lineage>
</organism>
<keyword evidence="2" id="KW-1185">Reference proteome</keyword>
<dbReference type="EMBL" id="CAKKNS010000001">
    <property type="protein sequence ID" value="CAH0416289.1"/>
    <property type="molecule type" value="Genomic_DNA"/>
</dbReference>
<evidence type="ECO:0008006" key="3">
    <source>
        <dbReference type="Google" id="ProtNLM"/>
    </source>
</evidence>
<sequence>MRRRWLHMWRERHQLGMPKSIRVTEATVARLQAAGWDTAAIKAYCRYLKDAIELVKTPEQQQRQQALVDTMTILVGSPVYTKMFSASHLSARQKLQLVLKQLNAQRDEYDFLQLSGSYKIYPNLAPTSLFLSVLRQTMQTAFPWHTLVSYAESNTDIAELAYQMHAFRSYIDRQCIAYVRQHQQGVTDYDKLRSYAQEWGLGLDYQTGANFHNRYHKVFTFPKNMKVQVSEHSKMAEFIVDLSTGEFISEWNVYRLLPDGTVDSNPAHYTPAELEQVANTESFNYGNPGHRSHRNLDIEHPADPLLRRKATRYWHYEKDYNRGGRYIDIVNIGGHADFLAWQIIPEDSRLATYQDYVKECRQLELQRVYGFNRFYRNENE</sequence>
<accession>A0ABN8BJL0</accession>
<comment type="caution">
    <text evidence="1">The sequence shown here is derived from an EMBL/GenBank/DDBJ whole genome shotgun (WGS) entry which is preliminary data.</text>
</comment>
<dbReference type="InterPro" id="IPR021462">
    <property type="entry name" value="DUF3114"/>
</dbReference>
<evidence type="ECO:0000313" key="2">
    <source>
        <dbReference type="Proteomes" id="UP000789707"/>
    </source>
</evidence>
<name>A0ABN8BJL0_9LACO</name>
<evidence type="ECO:0000313" key="1">
    <source>
        <dbReference type="EMBL" id="CAH0416289.1"/>
    </source>
</evidence>
<dbReference type="Pfam" id="PF11311">
    <property type="entry name" value="DUF3114"/>
    <property type="match status" value="1"/>
</dbReference>
<dbReference type="RefSeq" id="WP_230096348.1">
    <property type="nucleotide sequence ID" value="NZ_CAKKNS010000001.1"/>
</dbReference>
<proteinExistence type="predicted"/>